<name>A0AAV4Y0H9_CAEEX</name>
<reference evidence="1 2" key="1">
    <citation type="submission" date="2021-06" db="EMBL/GenBank/DDBJ databases">
        <title>Caerostris extrusa draft genome.</title>
        <authorList>
            <person name="Kono N."/>
            <person name="Arakawa K."/>
        </authorList>
    </citation>
    <scope>NUCLEOTIDE SEQUENCE [LARGE SCALE GENOMIC DNA]</scope>
</reference>
<evidence type="ECO:0000313" key="2">
    <source>
        <dbReference type="Proteomes" id="UP001054945"/>
    </source>
</evidence>
<dbReference type="EMBL" id="BPLR01018602">
    <property type="protein sequence ID" value="GIZ00928.1"/>
    <property type="molecule type" value="Genomic_DNA"/>
</dbReference>
<feature type="non-terminal residue" evidence="1">
    <location>
        <position position="1"/>
    </location>
</feature>
<accession>A0AAV4Y0H9</accession>
<dbReference type="AlphaFoldDB" id="A0AAV4Y0H9"/>
<comment type="caution">
    <text evidence="1">The sequence shown here is derived from an EMBL/GenBank/DDBJ whole genome shotgun (WGS) entry which is preliminary data.</text>
</comment>
<sequence>EAPRADLLGVRIGVKKSSTKDLKIVSPDLFPDLNCLYDISNFSPGILPKTFVILKFQTGNIFMFPMCTIVSLLKHHFIRAFLPKSSFPDPLGVWVTNKSSYLSYRNRHLSPQRQIVPDNPSSVNAINISGEVIYLFASCGSETPNLCNCFSSESSETDDIDLWPTKGKAFIHHMPKFFSNMANGQLPYHIQISSKNVMARPALDKAHWNECTFSTFVSSPWQ</sequence>
<protein>
    <submittedName>
        <fullName evidence="1">Uncharacterized protein</fullName>
    </submittedName>
</protein>
<evidence type="ECO:0000313" key="1">
    <source>
        <dbReference type="EMBL" id="GIZ00928.1"/>
    </source>
</evidence>
<keyword evidence="2" id="KW-1185">Reference proteome</keyword>
<dbReference type="Proteomes" id="UP001054945">
    <property type="component" value="Unassembled WGS sequence"/>
</dbReference>
<proteinExistence type="predicted"/>
<gene>
    <name evidence="1" type="ORF">CEXT_140461</name>
</gene>
<organism evidence="1 2">
    <name type="scientific">Caerostris extrusa</name>
    <name type="common">Bark spider</name>
    <name type="synonym">Caerostris bankana</name>
    <dbReference type="NCBI Taxonomy" id="172846"/>
    <lineage>
        <taxon>Eukaryota</taxon>
        <taxon>Metazoa</taxon>
        <taxon>Ecdysozoa</taxon>
        <taxon>Arthropoda</taxon>
        <taxon>Chelicerata</taxon>
        <taxon>Arachnida</taxon>
        <taxon>Araneae</taxon>
        <taxon>Araneomorphae</taxon>
        <taxon>Entelegynae</taxon>
        <taxon>Araneoidea</taxon>
        <taxon>Araneidae</taxon>
        <taxon>Caerostris</taxon>
    </lineage>
</organism>